<organism evidence="1 2">
    <name type="scientific">Panicum virgatum</name>
    <name type="common">Blackwell switchgrass</name>
    <dbReference type="NCBI Taxonomy" id="38727"/>
    <lineage>
        <taxon>Eukaryota</taxon>
        <taxon>Viridiplantae</taxon>
        <taxon>Streptophyta</taxon>
        <taxon>Embryophyta</taxon>
        <taxon>Tracheophyta</taxon>
        <taxon>Spermatophyta</taxon>
        <taxon>Magnoliopsida</taxon>
        <taxon>Liliopsida</taxon>
        <taxon>Poales</taxon>
        <taxon>Poaceae</taxon>
        <taxon>PACMAD clade</taxon>
        <taxon>Panicoideae</taxon>
        <taxon>Panicodae</taxon>
        <taxon>Paniceae</taxon>
        <taxon>Panicinae</taxon>
        <taxon>Panicum</taxon>
        <taxon>Panicum sect. Hiantes</taxon>
    </lineage>
</organism>
<comment type="caution">
    <text evidence="1">The sequence shown here is derived from an EMBL/GenBank/DDBJ whole genome shotgun (WGS) entry which is preliminary data.</text>
</comment>
<dbReference type="AlphaFoldDB" id="A0A8T0PAF9"/>
<protein>
    <submittedName>
        <fullName evidence="1">Uncharacterized protein</fullName>
    </submittedName>
</protein>
<reference evidence="1" key="1">
    <citation type="submission" date="2020-05" db="EMBL/GenBank/DDBJ databases">
        <title>WGS assembly of Panicum virgatum.</title>
        <authorList>
            <person name="Lovell J.T."/>
            <person name="Jenkins J."/>
            <person name="Shu S."/>
            <person name="Juenger T.E."/>
            <person name="Schmutz J."/>
        </authorList>
    </citation>
    <scope>NUCLEOTIDE SEQUENCE</scope>
    <source>
        <strain evidence="1">AP13</strain>
    </source>
</reference>
<gene>
    <name evidence="1" type="ORF">PVAP13_8NG224402</name>
</gene>
<name>A0A8T0PAF9_PANVG</name>
<dbReference type="Proteomes" id="UP000823388">
    <property type="component" value="Chromosome 8N"/>
</dbReference>
<dbReference type="EMBL" id="CM029052">
    <property type="protein sequence ID" value="KAG2557875.1"/>
    <property type="molecule type" value="Genomic_DNA"/>
</dbReference>
<proteinExistence type="predicted"/>
<accession>A0A8T0PAF9</accession>
<evidence type="ECO:0000313" key="1">
    <source>
        <dbReference type="EMBL" id="KAG2557875.1"/>
    </source>
</evidence>
<sequence length="149" mass="16023">MVPSIVIQTGAAVDNTLYTILPPTHLYPVSALSLRAASHNTSPPLSHRPSLLPFLAAISSYPFAAPPLPPSPPPTVTTRLLPLPHHPVLPPADPPLLAILGSHHRLPHYRRPADLWLYLATAASTLPSVGIWGSKNKNFLPHKPALLQL</sequence>
<evidence type="ECO:0000313" key="2">
    <source>
        <dbReference type="Proteomes" id="UP000823388"/>
    </source>
</evidence>
<keyword evidence="2" id="KW-1185">Reference proteome</keyword>